<organism evidence="5 6">
    <name type="scientific">Ananas comosus</name>
    <name type="common">Pineapple</name>
    <name type="synonym">Ananas ananas</name>
    <dbReference type="NCBI Taxonomy" id="4615"/>
    <lineage>
        <taxon>Eukaryota</taxon>
        <taxon>Viridiplantae</taxon>
        <taxon>Streptophyta</taxon>
        <taxon>Embryophyta</taxon>
        <taxon>Tracheophyta</taxon>
        <taxon>Spermatophyta</taxon>
        <taxon>Magnoliopsida</taxon>
        <taxon>Liliopsida</taxon>
        <taxon>Poales</taxon>
        <taxon>Bromeliaceae</taxon>
        <taxon>Bromelioideae</taxon>
        <taxon>Ananas</taxon>
    </lineage>
</organism>
<evidence type="ECO:0000256" key="2">
    <source>
        <dbReference type="ARBA" id="ARBA00022692"/>
    </source>
</evidence>
<evidence type="ECO:0000256" key="4">
    <source>
        <dbReference type="ARBA" id="ARBA00023136"/>
    </source>
</evidence>
<reference evidence="5 6" key="1">
    <citation type="journal article" date="2016" name="DNA Res.">
        <title>The draft genome of MD-2 pineapple using hybrid error correction of long reads.</title>
        <authorList>
            <person name="Redwan R.M."/>
            <person name="Saidin A."/>
            <person name="Kumar S.V."/>
        </authorList>
    </citation>
    <scope>NUCLEOTIDE SEQUENCE [LARGE SCALE GENOMIC DNA]</scope>
    <source>
        <strain evidence="6">cv. MD2</strain>
        <tissue evidence="5">Leaf</tissue>
    </source>
</reference>
<comment type="subcellular location">
    <subcellularLocation>
        <location evidence="1">Membrane</location>
        <topology evidence="1">Multi-pass membrane protein</topology>
    </subcellularLocation>
</comment>
<dbReference type="PANTHER" id="PTHR33514">
    <property type="entry name" value="PROTEIN ABCI12, CHLOROPLASTIC"/>
    <property type="match status" value="1"/>
</dbReference>
<evidence type="ECO:0000256" key="1">
    <source>
        <dbReference type="ARBA" id="ARBA00004141"/>
    </source>
</evidence>
<protein>
    <submittedName>
        <fullName evidence="5">Protein ABCI12, chloroplastic</fullName>
    </submittedName>
</protein>
<evidence type="ECO:0000313" key="6">
    <source>
        <dbReference type="Proteomes" id="UP000092600"/>
    </source>
</evidence>
<gene>
    <name evidence="5" type="ORF">ACMD2_18000</name>
</gene>
<sequence length="118" mass="12811">SLTFSFDKTEQILKMRKLRKHVPFAEMYWVGSNATADQLGRVALLSGILFIMLGFGSDGVPPLVQLRTPPSSITGLPNLPSSLGGYSYTIMKLGPLQFTRKGLSVARTPRDAAGKTVQ</sequence>
<dbReference type="PANTHER" id="PTHR33514:SF13">
    <property type="entry name" value="PROTEIN ABCI12, CHLOROPLASTIC"/>
    <property type="match status" value="1"/>
</dbReference>
<dbReference type="EMBL" id="LSRQ01000588">
    <property type="protein sequence ID" value="OAY81835.1"/>
    <property type="molecule type" value="Genomic_DNA"/>
</dbReference>
<dbReference type="AlphaFoldDB" id="A0A199VYQ9"/>
<evidence type="ECO:0000256" key="3">
    <source>
        <dbReference type="ARBA" id="ARBA00022989"/>
    </source>
</evidence>
<keyword evidence="3" id="KW-1133">Transmembrane helix</keyword>
<dbReference type="Proteomes" id="UP000092600">
    <property type="component" value="Unassembled WGS sequence"/>
</dbReference>
<dbReference type="GO" id="GO:0009507">
    <property type="term" value="C:chloroplast"/>
    <property type="evidence" value="ECO:0007669"/>
    <property type="project" value="TreeGrafter"/>
</dbReference>
<name>A0A199VYQ9_ANACO</name>
<keyword evidence="2" id="KW-0812">Transmembrane</keyword>
<dbReference type="STRING" id="4615.A0A199VYQ9"/>
<feature type="non-terminal residue" evidence="5">
    <location>
        <position position="1"/>
    </location>
</feature>
<accession>A0A199VYQ9</accession>
<proteinExistence type="predicted"/>
<comment type="caution">
    <text evidence="5">The sequence shown here is derived from an EMBL/GenBank/DDBJ whole genome shotgun (WGS) entry which is preliminary data.</text>
</comment>
<keyword evidence="4" id="KW-0472">Membrane</keyword>
<evidence type="ECO:0000313" key="5">
    <source>
        <dbReference type="EMBL" id="OAY81835.1"/>
    </source>
</evidence>
<dbReference type="GO" id="GO:0016020">
    <property type="term" value="C:membrane"/>
    <property type="evidence" value="ECO:0007669"/>
    <property type="project" value="UniProtKB-SubCell"/>
</dbReference>